<feature type="transmembrane region" description="Helical" evidence="1">
    <location>
        <begin position="34"/>
        <end position="59"/>
    </location>
</feature>
<organism evidence="2 3">
    <name type="scientific">Amycolatopsis mediterranei (strain S699)</name>
    <name type="common">Nocardia mediterranei</name>
    <dbReference type="NCBI Taxonomy" id="713604"/>
    <lineage>
        <taxon>Bacteria</taxon>
        <taxon>Bacillati</taxon>
        <taxon>Actinomycetota</taxon>
        <taxon>Actinomycetes</taxon>
        <taxon>Pseudonocardiales</taxon>
        <taxon>Pseudonocardiaceae</taxon>
        <taxon>Amycolatopsis</taxon>
    </lineage>
</organism>
<dbReference type="Proteomes" id="UP000006138">
    <property type="component" value="Chromosome"/>
</dbReference>
<keyword evidence="1" id="KW-0812">Transmembrane</keyword>
<evidence type="ECO:0000313" key="3">
    <source>
        <dbReference type="Proteomes" id="UP000006138"/>
    </source>
</evidence>
<evidence type="ECO:0000313" key="2">
    <source>
        <dbReference type="EMBL" id="AEK41389.1"/>
    </source>
</evidence>
<keyword evidence="3" id="KW-1185">Reference proteome</keyword>
<accession>A0A9R0NVF5</accession>
<keyword evidence="1" id="KW-0472">Membrane</keyword>
<protein>
    <submittedName>
        <fullName evidence="2">Uncharacterized protein</fullName>
    </submittedName>
</protein>
<sequence>MMSQLASGVILFVARFLFLKVSFRCSGLMSSDFVTLTFNGVVCASAVPVANAITTAITLRMDTACRMNLRIIDSPK</sequence>
<keyword evidence="1" id="KW-1133">Transmembrane helix</keyword>
<dbReference type="KEGG" id="amn:RAM_14505"/>
<name>A0A9R0NVF5_AMYMS</name>
<evidence type="ECO:0000256" key="1">
    <source>
        <dbReference type="SAM" id="Phobius"/>
    </source>
</evidence>
<reference evidence="2 3" key="1">
    <citation type="journal article" date="2011" name="J. Bacteriol.">
        <title>Whole genome sequence of the rifamycin B-producing strain Amycolatopsis mediterranei S699.</title>
        <authorList>
            <person name="Verma M."/>
            <person name="Kaur J."/>
            <person name="Kumar M."/>
            <person name="Kumari K."/>
            <person name="Saxena A."/>
            <person name="Anand S."/>
            <person name="Nigam A."/>
            <person name="Ravi V."/>
            <person name="Raghuvanshi S."/>
            <person name="Khurana P."/>
            <person name="Tyagi A.K."/>
            <person name="Khurana J.P."/>
            <person name="Lal R."/>
        </authorList>
    </citation>
    <scope>NUCLEOTIDE SEQUENCE [LARGE SCALE GENOMIC DNA]</scope>
    <source>
        <strain evidence="2 3">S699</strain>
    </source>
</reference>
<dbReference type="EMBL" id="CP002896">
    <property type="protein sequence ID" value="AEK41389.1"/>
    <property type="molecule type" value="Genomic_DNA"/>
</dbReference>
<dbReference type="AlphaFoldDB" id="A0A9R0NVF5"/>
<gene>
    <name evidence="2" type="ordered locus">RAM_14505</name>
</gene>
<proteinExistence type="predicted"/>